<sequence>TLVFDHPTPTAIARHLLTQLNGNATATPTSVDHVKQIQEFVASIPAERLAQANVLAVLQRLMLDDADTDIHRKKKPDIANMSLDDMVAAALDDQ</sequence>
<accession>A0A1W9ZP84</accession>
<name>A0A1W9ZP84_MYCAN</name>
<keyword evidence="2" id="KW-1185">Reference proteome</keyword>
<evidence type="ECO:0000313" key="2">
    <source>
        <dbReference type="Proteomes" id="UP000192284"/>
    </source>
</evidence>
<dbReference type="EMBL" id="MVHE01000030">
    <property type="protein sequence ID" value="ORA19336.1"/>
    <property type="molecule type" value="Genomic_DNA"/>
</dbReference>
<gene>
    <name evidence="1" type="ORF">BST12_17720</name>
</gene>
<dbReference type="InterPro" id="IPR036736">
    <property type="entry name" value="ACP-like_sf"/>
</dbReference>
<feature type="non-terminal residue" evidence="1">
    <location>
        <position position="1"/>
    </location>
</feature>
<evidence type="ECO:0008006" key="3">
    <source>
        <dbReference type="Google" id="ProtNLM"/>
    </source>
</evidence>
<proteinExistence type="predicted"/>
<dbReference type="AlphaFoldDB" id="A0A1W9ZP84"/>
<dbReference type="Proteomes" id="UP000192284">
    <property type="component" value="Unassembled WGS sequence"/>
</dbReference>
<dbReference type="RefSeq" id="WP_170062143.1">
    <property type="nucleotide sequence ID" value="NZ_MVHE01000030.1"/>
</dbReference>
<comment type="caution">
    <text evidence="1">The sequence shown here is derived from an EMBL/GenBank/DDBJ whole genome shotgun (WGS) entry which is preliminary data.</text>
</comment>
<dbReference type="Gene3D" id="1.10.1200.10">
    <property type="entry name" value="ACP-like"/>
    <property type="match status" value="1"/>
</dbReference>
<organism evidence="1 2">
    <name type="scientific">Mycobacterium angelicum</name>
    <dbReference type="NCBI Taxonomy" id="470074"/>
    <lineage>
        <taxon>Bacteria</taxon>
        <taxon>Bacillati</taxon>
        <taxon>Actinomycetota</taxon>
        <taxon>Actinomycetes</taxon>
        <taxon>Mycobacteriales</taxon>
        <taxon>Mycobacteriaceae</taxon>
        <taxon>Mycobacterium</taxon>
    </lineage>
</organism>
<reference evidence="1 2" key="1">
    <citation type="submission" date="2017-02" db="EMBL/GenBank/DDBJ databases">
        <title>The new phylogeny of genus Mycobacterium.</title>
        <authorList>
            <person name="Tortoli E."/>
            <person name="Trovato A."/>
            <person name="Cirillo D.M."/>
        </authorList>
    </citation>
    <scope>NUCLEOTIDE SEQUENCE [LARGE SCALE GENOMIC DNA]</scope>
    <source>
        <strain evidence="1 2">DSM 45057</strain>
    </source>
</reference>
<protein>
    <recommendedName>
        <fullName evidence="3">Carrier domain-containing protein</fullName>
    </recommendedName>
</protein>
<evidence type="ECO:0000313" key="1">
    <source>
        <dbReference type="EMBL" id="ORA19336.1"/>
    </source>
</evidence>